<dbReference type="InterPro" id="IPR001173">
    <property type="entry name" value="Glyco_trans_2-like"/>
</dbReference>
<evidence type="ECO:0000259" key="2">
    <source>
        <dbReference type="Pfam" id="PF00535"/>
    </source>
</evidence>
<keyword evidence="4" id="KW-1185">Reference proteome</keyword>
<dbReference type="Pfam" id="PF00535">
    <property type="entry name" value="Glycos_transf_2"/>
    <property type="match status" value="1"/>
</dbReference>
<evidence type="ECO:0000313" key="4">
    <source>
        <dbReference type="Proteomes" id="UP000198520"/>
    </source>
</evidence>
<dbReference type="Gene3D" id="3.90.550.10">
    <property type="entry name" value="Spore Coat Polysaccharide Biosynthesis Protein SpsA, Chain A"/>
    <property type="match status" value="1"/>
</dbReference>
<protein>
    <submittedName>
        <fullName evidence="3">Glycosyl transferase family 2</fullName>
    </submittedName>
</protein>
<dbReference type="GO" id="GO:0016740">
    <property type="term" value="F:transferase activity"/>
    <property type="evidence" value="ECO:0007669"/>
    <property type="project" value="UniProtKB-KW"/>
</dbReference>
<name>A0A1I2HH06_9MICO</name>
<dbReference type="InterPro" id="IPR029044">
    <property type="entry name" value="Nucleotide-diphossugar_trans"/>
</dbReference>
<dbReference type="OrthoDB" id="3171021at2"/>
<evidence type="ECO:0000313" key="3">
    <source>
        <dbReference type="EMBL" id="SFF28703.1"/>
    </source>
</evidence>
<accession>A0A1I2HH06</accession>
<dbReference type="STRING" id="285351.SAMN04488035_2320"/>
<dbReference type="AlphaFoldDB" id="A0A1I2HH06"/>
<dbReference type="CDD" id="cd00761">
    <property type="entry name" value="Glyco_tranf_GTA_type"/>
    <property type="match status" value="1"/>
</dbReference>
<gene>
    <name evidence="3" type="ORF">SAMN04488035_2320</name>
</gene>
<dbReference type="EMBL" id="FONZ01000004">
    <property type="protein sequence ID" value="SFF28703.1"/>
    <property type="molecule type" value="Genomic_DNA"/>
</dbReference>
<sequence>MSRRGGERDEGSSPSGAGRAQEVSPAGTEPVVDVVVAVHTTARPIARAVGSVLATAAPVRITVVCHHVAPAEVDALLDDVRARLRDTPHQLRLLALDDGTRSPSGPFNLGLDRTTAPFVAIMGSDDALEPGAVDSWLARQREHDADAVVPRLRHGRVEGAALVRTAAGALARLGLVGSDAVPTPPARPGRRRVSGVRDRLAYRSAPLGLVRRATLEALELRMVPGLGVGEDVAFSTRLWLESRVVLDRHGPAYLIGPDAADRVTFAHKPAAAELACVTDLVAQPWFVRLPVVARRGVAVKLARIHVCGAVHNRPDPARWTSADLDAFVATVTALDAAAPGYAVVLSRADRDLLDALAQHGGAARAPGAAATELLALSRRRRRHGTPVTLLPRDPRQVLAREAPLRVMVASVLARLG</sequence>
<feature type="domain" description="Glycosyltransferase 2-like" evidence="2">
    <location>
        <begin position="34"/>
        <end position="160"/>
    </location>
</feature>
<reference evidence="4" key="1">
    <citation type="submission" date="2016-10" db="EMBL/GenBank/DDBJ databases">
        <authorList>
            <person name="Varghese N."/>
            <person name="Submissions S."/>
        </authorList>
    </citation>
    <scope>NUCLEOTIDE SEQUENCE [LARGE SCALE GENOMIC DNA]</scope>
    <source>
        <strain evidence="4">DSM 19083</strain>
    </source>
</reference>
<feature type="compositionally biased region" description="Basic and acidic residues" evidence="1">
    <location>
        <begin position="1"/>
        <end position="11"/>
    </location>
</feature>
<evidence type="ECO:0000256" key="1">
    <source>
        <dbReference type="SAM" id="MobiDB-lite"/>
    </source>
</evidence>
<feature type="region of interest" description="Disordered" evidence="1">
    <location>
        <begin position="1"/>
        <end position="26"/>
    </location>
</feature>
<dbReference type="SUPFAM" id="SSF53448">
    <property type="entry name" value="Nucleotide-diphospho-sugar transferases"/>
    <property type="match status" value="1"/>
</dbReference>
<organism evidence="3 4">
    <name type="scientific">Flavimobilis marinus</name>
    <dbReference type="NCBI Taxonomy" id="285351"/>
    <lineage>
        <taxon>Bacteria</taxon>
        <taxon>Bacillati</taxon>
        <taxon>Actinomycetota</taxon>
        <taxon>Actinomycetes</taxon>
        <taxon>Micrococcales</taxon>
        <taxon>Jonesiaceae</taxon>
        <taxon>Flavimobilis</taxon>
    </lineage>
</organism>
<proteinExistence type="predicted"/>
<dbReference type="Proteomes" id="UP000198520">
    <property type="component" value="Unassembled WGS sequence"/>
</dbReference>
<dbReference type="RefSeq" id="WP_093378889.1">
    <property type="nucleotide sequence ID" value="NZ_BNAN01000004.1"/>
</dbReference>
<keyword evidence="3" id="KW-0808">Transferase</keyword>